<feature type="compositionally biased region" description="Low complexity" evidence="1">
    <location>
        <begin position="157"/>
        <end position="169"/>
    </location>
</feature>
<feature type="compositionally biased region" description="Low complexity" evidence="1">
    <location>
        <begin position="360"/>
        <end position="376"/>
    </location>
</feature>
<organism evidence="2 3">
    <name type="scientific">Leptosia nina</name>
    <dbReference type="NCBI Taxonomy" id="320188"/>
    <lineage>
        <taxon>Eukaryota</taxon>
        <taxon>Metazoa</taxon>
        <taxon>Ecdysozoa</taxon>
        <taxon>Arthropoda</taxon>
        <taxon>Hexapoda</taxon>
        <taxon>Insecta</taxon>
        <taxon>Pterygota</taxon>
        <taxon>Neoptera</taxon>
        <taxon>Endopterygota</taxon>
        <taxon>Lepidoptera</taxon>
        <taxon>Glossata</taxon>
        <taxon>Ditrysia</taxon>
        <taxon>Papilionoidea</taxon>
        <taxon>Pieridae</taxon>
        <taxon>Pierinae</taxon>
        <taxon>Leptosia</taxon>
    </lineage>
</organism>
<reference evidence="2 3" key="1">
    <citation type="submission" date="2023-11" db="EMBL/GenBank/DDBJ databases">
        <authorList>
            <person name="Okamura Y."/>
        </authorList>
    </citation>
    <scope>NUCLEOTIDE SEQUENCE [LARGE SCALE GENOMIC DNA]</scope>
</reference>
<feature type="compositionally biased region" description="Basic residues" evidence="1">
    <location>
        <begin position="377"/>
        <end position="389"/>
    </location>
</feature>
<evidence type="ECO:0000313" key="2">
    <source>
        <dbReference type="EMBL" id="CAK1550905.1"/>
    </source>
</evidence>
<name>A0AAV1JQJ2_9NEOP</name>
<gene>
    <name evidence="2" type="ORF">LNINA_LOCUS10096</name>
</gene>
<feature type="compositionally biased region" description="Low complexity" evidence="1">
    <location>
        <begin position="60"/>
        <end position="69"/>
    </location>
</feature>
<feature type="compositionally biased region" description="Polar residues" evidence="1">
    <location>
        <begin position="33"/>
        <end position="51"/>
    </location>
</feature>
<evidence type="ECO:0008006" key="4">
    <source>
        <dbReference type="Google" id="ProtNLM"/>
    </source>
</evidence>
<feature type="compositionally biased region" description="Low complexity" evidence="1">
    <location>
        <begin position="81"/>
        <end position="93"/>
    </location>
</feature>
<feature type="compositionally biased region" description="Basic and acidic residues" evidence="1">
    <location>
        <begin position="125"/>
        <end position="142"/>
    </location>
</feature>
<keyword evidence="3" id="KW-1185">Reference proteome</keyword>
<feature type="compositionally biased region" description="Basic and acidic residues" evidence="1">
    <location>
        <begin position="338"/>
        <end position="349"/>
    </location>
</feature>
<feature type="compositionally biased region" description="Basic and acidic residues" evidence="1">
    <location>
        <begin position="473"/>
        <end position="488"/>
    </location>
</feature>
<feature type="region of interest" description="Disordered" evidence="1">
    <location>
        <begin position="1"/>
        <end position="566"/>
    </location>
</feature>
<dbReference type="PANTHER" id="PTHR34753:SF1">
    <property type="entry name" value="TELOMERASE RNA COMPONENT INTERACTING RNASE"/>
    <property type="match status" value="1"/>
</dbReference>
<accession>A0AAV1JQJ2</accession>
<feature type="compositionally biased region" description="Basic and acidic residues" evidence="1">
    <location>
        <begin position="251"/>
        <end position="269"/>
    </location>
</feature>
<dbReference type="GO" id="GO:0008408">
    <property type="term" value="F:3'-5' exonuclease activity"/>
    <property type="evidence" value="ECO:0007669"/>
    <property type="project" value="InterPro"/>
</dbReference>
<comment type="caution">
    <text evidence="2">The sequence shown here is derived from an EMBL/GenBank/DDBJ whole genome shotgun (WGS) entry which is preliminary data.</text>
</comment>
<dbReference type="GO" id="GO:0008409">
    <property type="term" value="F:5'-3' exonuclease activity"/>
    <property type="evidence" value="ECO:0007669"/>
    <property type="project" value="InterPro"/>
</dbReference>
<feature type="compositionally biased region" description="Basic residues" evidence="1">
    <location>
        <begin position="399"/>
        <end position="461"/>
    </location>
</feature>
<sequence>MTSYRNEAWDGGPPGAEGDYAPQPAPSLPPTMPTTDPWTGVSYTQYPSQYDYQPYGATQYGYSYDSSYYQRPDGYYDSSRPSYPGQYQSGYGYAKAHSQSVDDSRNYGPRRTSFKSKSRSPSPYGRRDREYSKRDNNYEKNWKHSKRRSLSKRKYTPSRSSSRSYSRSPINERKNRRSVSSGSYTSKKSYRHRSSSVSNRSLTPPIRRRNSRSRSTSDSSKRNSRRGTSKNKKEMNRSLASRRSRSISPRIKLEKDRSRSPKIKVEKNRSVSPFSKAKTIHGKEAKFKEKKPNVTLPRKATRSPSPRARVKIERPSITPPKRNARDRAVTPPKKASKERRSMSPKKPRDSSVTPPRCYARSSSSSKSRSSRSMTPKPKSRSRTKSRRRSSSSDSYSSRKNTRSNRRQKRRSISKQKSRSRSRTRERHRKSRSTSRRRSPKSKGRRSRSSSGRSKSRSRSRSAHSSIRSGTKSPSDDERRGQFTVADRKRYWKLHRYNQGSRAKSPKEIKPPPGAIEVAKADEIDYGDPPEVEGLNFAELLPPPDQLGVEGPSNSRTNKPPLPIPIKNDGSFLEMFKKLQEETKKQEEVKKPLIKKPALPFIGKRRGGRVLKTGLVKKAKAIDEQTVDNTPKDAWSLYMQEVKKYRETSCEEERKTRPLVK</sequence>
<feature type="compositionally biased region" description="Basic and acidic residues" evidence="1">
    <location>
        <begin position="281"/>
        <end position="292"/>
    </location>
</feature>
<dbReference type="PANTHER" id="PTHR34753">
    <property type="entry name" value="TELOMERASE RNA COMPONENT INTERACTING RNASE"/>
    <property type="match status" value="1"/>
</dbReference>
<feature type="compositionally biased region" description="Pro residues" evidence="1">
    <location>
        <begin position="23"/>
        <end position="32"/>
    </location>
</feature>
<evidence type="ECO:0000313" key="3">
    <source>
        <dbReference type="Proteomes" id="UP001497472"/>
    </source>
</evidence>
<dbReference type="AlphaFoldDB" id="A0AAV1JQJ2"/>
<dbReference type="Proteomes" id="UP001497472">
    <property type="component" value="Unassembled WGS sequence"/>
</dbReference>
<feature type="compositionally biased region" description="Low complexity" evidence="1">
    <location>
        <begin position="178"/>
        <end position="187"/>
    </location>
</feature>
<protein>
    <recommendedName>
        <fullName evidence="4">Serine/arginine repetitive matrix protein 2</fullName>
    </recommendedName>
</protein>
<proteinExistence type="predicted"/>
<feature type="compositionally biased region" description="Basic residues" evidence="1">
    <location>
        <begin position="143"/>
        <end position="156"/>
    </location>
</feature>
<dbReference type="InterPro" id="IPR038838">
    <property type="entry name" value="TRIR"/>
</dbReference>
<dbReference type="EMBL" id="CAVLEF010000100">
    <property type="protein sequence ID" value="CAK1550905.1"/>
    <property type="molecule type" value="Genomic_DNA"/>
</dbReference>
<evidence type="ECO:0000256" key="1">
    <source>
        <dbReference type="SAM" id="MobiDB-lite"/>
    </source>
</evidence>